<dbReference type="SUPFAM" id="SSF53067">
    <property type="entry name" value="Actin-like ATPase domain"/>
    <property type="match status" value="2"/>
</dbReference>
<accession>A0A364K822</accession>
<dbReference type="AlphaFoldDB" id="A0A364K822"/>
<reference evidence="2 3" key="1">
    <citation type="submission" date="2018-06" db="EMBL/GenBank/DDBJ databases">
        <title>Thermoflavimicrobium daqus sp. nov., a thermophilic microbe isolated from Moutai-flavour Daqu.</title>
        <authorList>
            <person name="Wang X."/>
            <person name="Zhou H."/>
        </authorList>
    </citation>
    <scope>NUCLEOTIDE SEQUENCE [LARGE SCALE GENOMIC DNA]</scope>
    <source>
        <strain evidence="2 3">FBKL4.011</strain>
    </source>
</reference>
<keyword evidence="3" id="KW-1185">Reference proteome</keyword>
<evidence type="ECO:0000313" key="2">
    <source>
        <dbReference type="EMBL" id="RAL26451.1"/>
    </source>
</evidence>
<evidence type="ECO:0000259" key="1">
    <source>
        <dbReference type="Pfam" id="PF01869"/>
    </source>
</evidence>
<sequence length="300" mass="32502">MKYIIGVDGGGTKTEAVGYDLSGQELARGSRGFANVCVDAEEAILNIVEAIRSCMDQIKTGECLYLYLGLAGSESGKNIDQLEEALKKNFGVPFSIVNDAPIAHAAALEGKDGILTISGTGSICYGVNQGKQVFVGGWGNLLGDEGSGYWIAIEALRQLIREGEQDLPYSLLSQELLTYFKINDLRQMIGIIYSSSKGEIAALVPVVVKAAEQGDLNAQNILQRAGQHLAEITVYCWKKLRLKDEVYIGMNGSILHNVKQVQEAFIQQVQKEIPQAVVVTNQAPATKGGYYLALKELDKI</sequence>
<dbReference type="InterPro" id="IPR043129">
    <property type="entry name" value="ATPase_NBD"/>
</dbReference>
<dbReference type="PANTHER" id="PTHR43190">
    <property type="entry name" value="N-ACETYL-D-GLUCOSAMINE KINASE"/>
    <property type="match status" value="1"/>
</dbReference>
<dbReference type="Gene3D" id="3.30.420.40">
    <property type="match status" value="2"/>
</dbReference>
<evidence type="ECO:0000313" key="3">
    <source>
        <dbReference type="Proteomes" id="UP000251213"/>
    </source>
</evidence>
<reference evidence="2 3" key="2">
    <citation type="submission" date="2018-06" db="EMBL/GenBank/DDBJ databases">
        <authorList>
            <person name="Zhirakovskaya E."/>
        </authorList>
    </citation>
    <scope>NUCLEOTIDE SEQUENCE [LARGE SCALE GENOMIC DNA]</scope>
    <source>
        <strain evidence="2 3">FBKL4.011</strain>
    </source>
</reference>
<dbReference type="OrthoDB" id="9772633at2"/>
<dbReference type="InterPro" id="IPR052519">
    <property type="entry name" value="Euk-type_GlcNAc_Kinase"/>
</dbReference>
<comment type="caution">
    <text evidence="2">The sequence shown here is derived from an EMBL/GenBank/DDBJ whole genome shotgun (WGS) entry which is preliminary data.</text>
</comment>
<dbReference type="Proteomes" id="UP000251213">
    <property type="component" value="Unassembled WGS sequence"/>
</dbReference>
<dbReference type="Pfam" id="PF01869">
    <property type="entry name" value="BcrAD_BadFG"/>
    <property type="match status" value="1"/>
</dbReference>
<dbReference type="PANTHER" id="PTHR43190:SF3">
    <property type="entry name" value="N-ACETYL-D-GLUCOSAMINE KINASE"/>
    <property type="match status" value="1"/>
</dbReference>
<proteinExistence type="predicted"/>
<gene>
    <name evidence="2" type="ORF">DL897_05525</name>
</gene>
<protein>
    <submittedName>
        <fullName evidence="2">ATPase</fullName>
    </submittedName>
</protein>
<organism evidence="2 3">
    <name type="scientific">Thermoflavimicrobium daqui</name>
    <dbReference type="NCBI Taxonomy" id="2137476"/>
    <lineage>
        <taxon>Bacteria</taxon>
        <taxon>Bacillati</taxon>
        <taxon>Bacillota</taxon>
        <taxon>Bacilli</taxon>
        <taxon>Bacillales</taxon>
        <taxon>Thermoactinomycetaceae</taxon>
        <taxon>Thermoflavimicrobium</taxon>
    </lineage>
</organism>
<dbReference type="EMBL" id="QJKK01000002">
    <property type="protein sequence ID" value="RAL26451.1"/>
    <property type="molecule type" value="Genomic_DNA"/>
</dbReference>
<dbReference type="InterPro" id="IPR002731">
    <property type="entry name" value="ATPase_BadF"/>
</dbReference>
<dbReference type="CDD" id="cd24007">
    <property type="entry name" value="ASKHA_NBD_eukNAGK-like"/>
    <property type="match status" value="1"/>
</dbReference>
<feature type="domain" description="ATPase BadF/BadG/BcrA/BcrD type" evidence="1">
    <location>
        <begin position="5"/>
        <end position="282"/>
    </location>
</feature>
<dbReference type="RefSeq" id="WP_113658135.1">
    <property type="nucleotide sequence ID" value="NZ_KZ845664.1"/>
</dbReference>
<name>A0A364K822_9BACL</name>